<comment type="caution">
    <text evidence="3">The sequence shown here is derived from an EMBL/GenBank/DDBJ whole genome shotgun (WGS) entry which is preliminary data.</text>
</comment>
<dbReference type="Pfam" id="PF04966">
    <property type="entry name" value="OprB"/>
    <property type="match status" value="1"/>
</dbReference>
<evidence type="ECO:0000313" key="4">
    <source>
        <dbReference type="Proteomes" id="UP000076023"/>
    </source>
</evidence>
<dbReference type="GO" id="GO:0008643">
    <property type="term" value="P:carbohydrate transport"/>
    <property type="evidence" value="ECO:0007669"/>
    <property type="project" value="InterPro"/>
</dbReference>
<dbReference type="PANTHER" id="PTHR37944:SF1">
    <property type="entry name" value="PORIN B"/>
    <property type="match status" value="1"/>
</dbReference>
<dbReference type="OrthoDB" id="177316at2"/>
<keyword evidence="2" id="KW-0732">Signal</keyword>
<reference evidence="4" key="1">
    <citation type="journal article" date="2017" name="Genome Announc.">
        <title>Draft Genome Sequence of Terrimicrobium sacchariphilum NM-5T, a Facultative Anaerobic Soil Bacterium of the Class Spartobacteria.</title>
        <authorList>
            <person name="Qiu Y.L."/>
            <person name="Tourlousse D.M."/>
            <person name="Matsuura N."/>
            <person name="Ohashi A."/>
            <person name="Sekiguchi Y."/>
        </authorList>
    </citation>
    <scope>NUCLEOTIDE SEQUENCE [LARGE SCALE GENOMIC DNA]</scope>
    <source>
        <strain evidence="4">NM-5</strain>
    </source>
</reference>
<comment type="similarity">
    <text evidence="1 2">Belongs to the OprB family.</text>
</comment>
<organism evidence="3 4">
    <name type="scientific">Terrimicrobium sacchariphilum</name>
    <dbReference type="NCBI Taxonomy" id="690879"/>
    <lineage>
        <taxon>Bacteria</taxon>
        <taxon>Pseudomonadati</taxon>
        <taxon>Verrucomicrobiota</taxon>
        <taxon>Terrimicrobiia</taxon>
        <taxon>Terrimicrobiales</taxon>
        <taxon>Terrimicrobiaceae</taxon>
        <taxon>Terrimicrobium</taxon>
    </lineage>
</organism>
<feature type="chain" id="PRO_5007357521" evidence="2">
    <location>
        <begin position="24"/>
        <end position="473"/>
    </location>
</feature>
<dbReference type="EMBL" id="BDCO01000002">
    <property type="protein sequence ID" value="GAT33389.1"/>
    <property type="molecule type" value="Genomic_DNA"/>
</dbReference>
<evidence type="ECO:0000256" key="2">
    <source>
        <dbReference type="RuleBase" id="RU363072"/>
    </source>
</evidence>
<proteinExistence type="inferred from homology"/>
<dbReference type="InterPro" id="IPR052932">
    <property type="entry name" value="OprB_Porin"/>
</dbReference>
<dbReference type="InParanoid" id="A0A146G6L4"/>
<dbReference type="Proteomes" id="UP000076023">
    <property type="component" value="Unassembled WGS sequence"/>
</dbReference>
<sequence>MRTLSLAGIGAAAFALTATSSFAGTESGSRSRFWDYYNPYPSNYIGSPEWLAGPTLLGDWWGVRNWLDDNGIEFSGSYTNNIAGNVTGGRDQGFTYCDNILVGVALDLEKIAGWKGASITVSGLNRDGSNLSQDYIGNQFTVQQVYGGSAVMLYELALEQKLMEDKVSIKVGRFATGDDFASSPLYWLYMNNGIDGNPQALPVNSQFSAYPWAVWAARLKVQPTPEWTGQLGIYQVSSRVFNRNYHGVDFSIRPDDGFLLISQFGWSPEFFKREVPTNTTRDGKQVVDSKSVVDGKSTKSFKEPVEMKGLKGHYWFGVYWSPWSYPVIGGTPDQKAQNAYGFYWHADQMVFQEAPGSDQGLYLWSAFVLSPQQNIAKLPFEANFGLAYQGLIPTRDTDWTTFGFVYGNFSDQQPGANPGDPKPNYELVLEGGYKIQLTKFAFIQPDVQYVINPGGNPNIGNALVLGAQMGVTF</sequence>
<dbReference type="RefSeq" id="WP_075079125.1">
    <property type="nucleotide sequence ID" value="NZ_BDCO01000002.1"/>
</dbReference>
<feature type="signal peptide" evidence="2">
    <location>
        <begin position="1"/>
        <end position="23"/>
    </location>
</feature>
<name>A0A146G6L4_TERSA</name>
<dbReference type="InterPro" id="IPR007049">
    <property type="entry name" value="Carb-sel_porin_OprB"/>
</dbReference>
<dbReference type="STRING" id="690879.TSACC_21805"/>
<dbReference type="InterPro" id="IPR038673">
    <property type="entry name" value="OprB_sf"/>
</dbReference>
<dbReference type="GO" id="GO:0016020">
    <property type="term" value="C:membrane"/>
    <property type="evidence" value="ECO:0007669"/>
    <property type="project" value="InterPro"/>
</dbReference>
<accession>A0A146G6L4</accession>
<dbReference type="PANTHER" id="PTHR37944">
    <property type="entry name" value="PORIN B"/>
    <property type="match status" value="1"/>
</dbReference>
<dbReference type="Gene3D" id="2.40.160.180">
    <property type="entry name" value="Carbohydrate-selective porin OprB"/>
    <property type="match status" value="1"/>
</dbReference>
<protein>
    <submittedName>
        <fullName evidence="3">Porin</fullName>
    </submittedName>
</protein>
<dbReference type="AlphaFoldDB" id="A0A146G6L4"/>
<evidence type="ECO:0000256" key="1">
    <source>
        <dbReference type="ARBA" id="ARBA00008769"/>
    </source>
</evidence>
<keyword evidence="4" id="KW-1185">Reference proteome</keyword>
<evidence type="ECO:0000313" key="3">
    <source>
        <dbReference type="EMBL" id="GAT33389.1"/>
    </source>
</evidence>
<dbReference type="GO" id="GO:0015288">
    <property type="term" value="F:porin activity"/>
    <property type="evidence" value="ECO:0007669"/>
    <property type="project" value="InterPro"/>
</dbReference>
<gene>
    <name evidence="3" type="ORF">TSACC_21805</name>
</gene>